<organism evidence="1 2">
    <name type="scientific">Eubacterium ventriosum</name>
    <dbReference type="NCBI Taxonomy" id="39496"/>
    <lineage>
        <taxon>Bacteria</taxon>
        <taxon>Bacillati</taxon>
        <taxon>Bacillota</taxon>
        <taxon>Clostridia</taxon>
        <taxon>Eubacteriales</taxon>
        <taxon>Eubacteriaceae</taxon>
        <taxon>Eubacterium</taxon>
    </lineage>
</organism>
<evidence type="ECO:0000313" key="2">
    <source>
        <dbReference type="Proteomes" id="UP000283314"/>
    </source>
</evidence>
<dbReference type="RefSeq" id="WP_021952436.1">
    <property type="nucleotide sequence ID" value="NZ_CABJDQ010000007.1"/>
</dbReference>
<dbReference type="AlphaFoldDB" id="A0A415L6L4"/>
<proteinExistence type="predicted"/>
<protein>
    <recommendedName>
        <fullName evidence="3">ATP-binding protein</fullName>
    </recommendedName>
</protein>
<accession>A0A415L6L4</accession>
<sequence>MAKNDDGFYHTLRLSRRNPTHIKIHQILADLDKSVYKSQNQFIADAVEYYINALENDFITNDDREKREENFVTKSDIQKMKEDIKNEILSEVNKQMLSVLGSFTGNLVRSSNQNETEQKDEFSADDTLLGLAEMWGE</sequence>
<dbReference type="Proteomes" id="UP000283314">
    <property type="component" value="Unassembled WGS sequence"/>
</dbReference>
<gene>
    <name evidence="1" type="ORF">DW018_09760</name>
</gene>
<dbReference type="GeneID" id="66467532"/>
<evidence type="ECO:0008006" key="3">
    <source>
        <dbReference type="Google" id="ProtNLM"/>
    </source>
</evidence>
<dbReference type="EMBL" id="QROT01000007">
    <property type="protein sequence ID" value="RHL44064.1"/>
    <property type="molecule type" value="Genomic_DNA"/>
</dbReference>
<name>A0A415L6L4_9FIRM</name>
<comment type="caution">
    <text evidence="1">The sequence shown here is derived from an EMBL/GenBank/DDBJ whole genome shotgun (WGS) entry which is preliminary data.</text>
</comment>
<reference evidence="1 2" key="1">
    <citation type="submission" date="2018-08" db="EMBL/GenBank/DDBJ databases">
        <title>A genome reference for cultivated species of the human gut microbiota.</title>
        <authorList>
            <person name="Zou Y."/>
            <person name="Xue W."/>
            <person name="Luo G."/>
        </authorList>
    </citation>
    <scope>NUCLEOTIDE SEQUENCE [LARGE SCALE GENOMIC DNA]</scope>
    <source>
        <strain evidence="1 2">AF37-4</strain>
    </source>
</reference>
<evidence type="ECO:0000313" key="1">
    <source>
        <dbReference type="EMBL" id="RHL44064.1"/>
    </source>
</evidence>